<keyword evidence="2" id="KW-1185">Reference proteome</keyword>
<evidence type="ECO:0000313" key="1">
    <source>
        <dbReference type="EMBL" id="KAK8602062.1"/>
    </source>
</evidence>
<gene>
    <name evidence="1" type="ORF">V6N12_051883</name>
</gene>
<sequence length="109" mass="12572">MHDSVGVQRENPREFPDGFSLVRTRAGYQEKEDEDRNQMKHGSFLLNNLVDSFFYIEMTSSTGNKERAMAAAMRNEAVEQLVSLSGSWFLAEWRHDCRPAGLQCNEREI</sequence>
<evidence type="ECO:0000313" key="2">
    <source>
        <dbReference type="Proteomes" id="UP001472677"/>
    </source>
</evidence>
<name>A0ABR2GGL4_9ROSI</name>
<reference evidence="1 2" key="1">
    <citation type="journal article" date="2024" name="G3 (Bethesda)">
        <title>Genome assembly of Hibiscus sabdariffa L. provides insights into metabolisms of medicinal natural products.</title>
        <authorList>
            <person name="Kim T."/>
        </authorList>
    </citation>
    <scope>NUCLEOTIDE SEQUENCE [LARGE SCALE GENOMIC DNA]</scope>
    <source>
        <strain evidence="1">TK-2024</strain>
        <tissue evidence="1">Old leaves</tissue>
    </source>
</reference>
<accession>A0ABR2GGL4</accession>
<proteinExistence type="predicted"/>
<protein>
    <recommendedName>
        <fullName evidence="3">Leucine-rich repeat-containing N-terminal plant-type domain-containing protein</fullName>
    </recommendedName>
</protein>
<dbReference type="Proteomes" id="UP001472677">
    <property type="component" value="Unassembled WGS sequence"/>
</dbReference>
<dbReference type="EMBL" id="JBBPBM010000001">
    <property type="protein sequence ID" value="KAK8602062.1"/>
    <property type="molecule type" value="Genomic_DNA"/>
</dbReference>
<organism evidence="1 2">
    <name type="scientific">Hibiscus sabdariffa</name>
    <name type="common">roselle</name>
    <dbReference type="NCBI Taxonomy" id="183260"/>
    <lineage>
        <taxon>Eukaryota</taxon>
        <taxon>Viridiplantae</taxon>
        <taxon>Streptophyta</taxon>
        <taxon>Embryophyta</taxon>
        <taxon>Tracheophyta</taxon>
        <taxon>Spermatophyta</taxon>
        <taxon>Magnoliopsida</taxon>
        <taxon>eudicotyledons</taxon>
        <taxon>Gunneridae</taxon>
        <taxon>Pentapetalae</taxon>
        <taxon>rosids</taxon>
        <taxon>malvids</taxon>
        <taxon>Malvales</taxon>
        <taxon>Malvaceae</taxon>
        <taxon>Malvoideae</taxon>
        <taxon>Hibiscus</taxon>
    </lineage>
</organism>
<evidence type="ECO:0008006" key="3">
    <source>
        <dbReference type="Google" id="ProtNLM"/>
    </source>
</evidence>
<comment type="caution">
    <text evidence="1">The sequence shown here is derived from an EMBL/GenBank/DDBJ whole genome shotgun (WGS) entry which is preliminary data.</text>
</comment>